<keyword evidence="1" id="KW-0378">Hydrolase</keyword>
<dbReference type="EMBL" id="JAENHL010000006">
    <property type="protein sequence ID" value="MBK1866637.1"/>
    <property type="molecule type" value="Genomic_DNA"/>
</dbReference>
<gene>
    <name evidence="1" type="ORF">JHL16_09755</name>
</gene>
<evidence type="ECO:0000313" key="1">
    <source>
        <dbReference type="EMBL" id="MBK1866637.1"/>
    </source>
</evidence>
<evidence type="ECO:0000313" key="2">
    <source>
        <dbReference type="Proteomes" id="UP000616151"/>
    </source>
</evidence>
<organism evidence="1 2">
    <name type="scientific">Taklimakanibacter albus</name>
    <dbReference type="NCBI Taxonomy" id="2800327"/>
    <lineage>
        <taxon>Bacteria</taxon>
        <taxon>Pseudomonadati</taxon>
        <taxon>Pseudomonadota</taxon>
        <taxon>Alphaproteobacteria</taxon>
        <taxon>Hyphomicrobiales</taxon>
        <taxon>Aestuariivirgaceae</taxon>
        <taxon>Taklimakanibacter</taxon>
    </lineage>
</organism>
<name>A0ACC5R1X3_9HYPH</name>
<sequence>MMSHQVLLIQGGGEGAYRDDAKLATSLRGRLGPAYDVRYPAMPNEGEPDYQSWKRVILDEAADMGEGAILVGHSIGASVLIKILTDRAPKLSIAGVFLIAGPFWHDHDFWHWDEVALPKDAADRCPRDVPLFLYHGDEDEVVPVLHLDMYMKALPQAVVRRLPGRNHQLNDDMREVARDIVGLDPPTMPISMIS</sequence>
<protein>
    <submittedName>
        <fullName evidence="1">Alpha/beta hydrolase</fullName>
    </submittedName>
</protein>
<accession>A0ACC5R1X3</accession>
<comment type="caution">
    <text evidence="1">The sequence shown here is derived from an EMBL/GenBank/DDBJ whole genome shotgun (WGS) entry which is preliminary data.</text>
</comment>
<proteinExistence type="predicted"/>
<dbReference type="Proteomes" id="UP000616151">
    <property type="component" value="Unassembled WGS sequence"/>
</dbReference>
<keyword evidence="2" id="KW-1185">Reference proteome</keyword>
<reference evidence="1" key="1">
    <citation type="submission" date="2021-01" db="EMBL/GenBank/DDBJ databases">
        <authorList>
            <person name="Sun Q."/>
        </authorList>
    </citation>
    <scope>NUCLEOTIDE SEQUENCE</scope>
    <source>
        <strain evidence="1">YIM B02566</strain>
    </source>
</reference>